<evidence type="ECO:0000313" key="3">
    <source>
        <dbReference type="EMBL" id="SFG08374.1"/>
    </source>
</evidence>
<keyword evidence="4" id="KW-1185">Reference proteome</keyword>
<dbReference type="InterPro" id="IPR036165">
    <property type="entry name" value="YefM-like_sf"/>
</dbReference>
<dbReference type="STRING" id="341036.SAMN05660649_00610"/>
<accession>A0A1I2NX06</accession>
<dbReference type="Pfam" id="PF02604">
    <property type="entry name" value="PhdYeFM_antitox"/>
    <property type="match status" value="1"/>
</dbReference>
<dbReference type="NCBIfam" id="TIGR01552">
    <property type="entry name" value="phd_fam"/>
    <property type="match status" value="1"/>
</dbReference>
<sequence length="86" mass="9749">MPRIIPIRDLKNTSEISKMCQEATEPIYITKNGYGDMVIMSVKMYEEKLFMLDVYNKLAGAEAQIAEGKVLDGDASLKSIREKYNV</sequence>
<protein>
    <recommendedName>
        <fullName evidence="2">Antitoxin</fullName>
    </recommendedName>
</protein>
<evidence type="ECO:0000256" key="2">
    <source>
        <dbReference type="RuleBase" id="RU362080"/>
    </source>
</evidence>
<dbReference type="SUPFAM" id="SSF143120">
    <property type="entry name" value="YefM-like"/>
    <property type="match status" value="1"/>
</dbReference>
<dbReference type="EMBL" id="FOOX01000002">
    <property type="protein sequence ID" value="SFG08374.1"/>
    <property type="molecule type" value="Genomic_DNA"/>
</dbReference>
<gene>
    <name evidence="3" type="ORF">SAMN05660649_00610</name>
</gene>
<dbReference type="AlphaFoldDB" id="A0A1I2NX06"/>
<name>A0A1I2NX06_9FIRM</name>
<evidence type="ECO:0000313" key="4">
    <source>
        <dbReference type="Proteomes" id="UP000199337"/>
    </source>
</evidence>
<reference evidence="4" key="1">
    <citation type="submission" date="2016-10" db="EMBL/GenBank/DDBJ databases">
        <authorList>
            <person name="Varghese N."/>
            <person name="Submissions S."/>
        </authorList>
    </citation>
    <scope>NUCLEOTIDE SEQUENCE [LARGE SCALE GENOMIC DNA]</scope>
    <source>
        <strain evidence="4">DSM 17038</strain>
    </source>
</reference>
<dbReference type="OrthoDB" id="9795585at2"/>
<dbReference type="InterPro" id="IPR006442">
    <property type="entry name" value="Antitoxin_Phd/YefM"/>
</dbReference>
<dbReference type="RefSeq" id="WP_092468604.1">
    <property type="nucleotide sequence ID" value="NZ_FOOX01000002.1"/>
</dbReference>
<comment type="similarity">
    <text evidence="1 2">Belongs to the phD/YefM antitoxin family.</text>
</comment>
<evidence type="ECO:0000256" key="1">
    <source>
        <dbReference type="ARBA" id="ARBA00009981"/>
    </source>
</evidence>
<dbReference type="Proteomes" id="UP000199337">
    <property type="component" value="Unassembled WGS sequence"/>
</dbReference>
<proteinExistence type="inferred from homology"/>
<comment type="function">
    <text evidence="2">Antitoxin component of a type II toxin-antitoxin (TA) system.</text>
</comment>
<organism evidence="3 4">
    <name type="scientific">Desulfotruncus arcticus DSM 17038</name>
    <dbReference type="NCBI Taxonomy" id="1121424"/>
    <lineage>
        <taxon>Bacteria</taxon>
        <taxon>Bacillati</taxon>
        <taxon>Bacillota</taxon>
        <taxon>Clostridia</taxon>
        <taxon>Eubacteriales</taxon>
        <taxon>Desulfallaceae</taxon>
        <taxon>Desulfotruncus</taxon>
    </lineage>
</organism>